<dbReference type="OrthoDB" id="9758052at2"/>
<dbReference type="PANTHER" id="PTHR43403:SF1">
    <property type="entry name" value="NAD-SPECIFIC GLUTAMATE DEHYDROGENASE"/>
    <property type="match status" value="1"/>
</dbReference>
<feature type="domain" description="NAD-glutamate dehydrogenase N-terminal ACT1" evidence="4">
    <location>
        <begin position="36"/>
        <end position="157"/>
    </location>
</feature>
<dbReference type="SUPFAM" id="SSF53223">
    <property type="entry name" value="Aminoacid dehydrogenase-like, N-terminal domain"/>
    <property type="match status" value="1"/>
</dbReference>
<dbReference type="Pfam" id="PF21076">
    <property type="entry name" value="GDH_ACT2"/>
    <property type="match status" value="1"/>
</dbReference>
<evidence type="ECO:0000259" key="4">
    <source>
        <dbReference type="Pfam" id="PF21075"/>
    </source>
</evidence>
<dbReference type="PANTHER" id="PTHR43403">
    <property type="entry name" value="NAD-SPECIFIC GLUTAMATE DEHYDROGENASE"/>
    <property type="match status" value="1"/>
</dbReference>
<name>H8L067_FRAAD</name>
<dbReference type="Pfam" id="PF21077">
    <property type="entry name" value="GDH_ACT3"/>
    <property type="match status" value="1"/>
</dbReference>
<gene>
    <name evidence="7" type="ordered locus">Fraau_1886</name>
</gene>
<dbReference type="GO" id="GO:0006538">
    <property type="term" value="P:L-glutamate catabolic process"/>
    <property type="evidence" value="ECO:0007669"/>
    <property type="project" value="InterPro"/>
</dbReference>
<dbReference type="GO" id="GO:0004352">
    <property type="term" value="F:glutamate dehydrogenase (NAD+) activity"/>
    <property type="evidence" value="ECO:0007669"/>
    <property type="project" value="InterPro"/>
</dbReference>
<dbReference type="eggNOG" id="COG2902">
    <property type="taxonomic scope" value="Bacteria"/>
</dbReference>
<dbReference type="Pfam" id="PF05088">
    <property type="entry name" value="Bac_GDH_CD"/>
    <property type="match status" value="1"/>
</dbReference>
<dbReference type="InterPro" id="IPR049059">
    <property type="entry name" value="NAD_Glu_DH_HM1"/>
</dbReference>
<evidence type="ECO:0000259" key="5">
    <source>
        <dbReference type="Pfam" id="PF21076"/>
    </source>
</evidence>
<reference evidence="7" key="1">
    <citation type="submission" date="2012-02" db="EMBL/GenBank/DDBJ databases">
        <title>The complete genome of Frateuria aurantia DSM 6220.</title>
        <authorList>
            <consortium name="US DOE Joint Genome Institute (JGI-PGF)"/>
            <person name="Lucas S."/>
            <person name="Copeland A."/>
            <person name="Lapidus A."/>
            <person name="Glavina del Rio T."/>
            <person name="Dalin E."/>
            <person name="Tice H."/>
            <person name="Bruce D."/>
            <person name="Goodwin L."/>
            <person name="Pitluck S."/>
            <person name="Peters L."/>
            <person name="Ovchinnikova G."/>
            <person name="Teshima H."/>
            <person name="Kyrpides N."/>
            <person name="Mavromatis K."/>
            <person name="Ivanova N."/>
            <person name="Brettin T."/>
            <person name="Detter J.C."/>
            <person name="Han C."/>
            <person name="Larimer F."/>
            <person name="Land M."/>
            <person name="Hauser L."/>
            <person name="Markowitz V."/>
            <person name="Cheng J.-F."/>
            <person name="Hugenholtz P."/>
            <person name="Woyke T."/>
            <person name="Wu D."/>
            <person name="Brambilla E."/>
            <person name="Klenk H.-P."/>
            <person name="Eisen J.A."/>
        </authorList>
    </citation>
    <scope>NUCLEOTIDE SEQUENCE</scope>
    <source>
        <strain evidence="7">DSM 6220</strain>
    </source>
</reference>
<dbReference type="InterPro" id="IPR049056">
    <property type="entry name" value="NAD_Glu_DH_HM3"/>
</dbReference>
<evidence type="ECO:0000313" key="7">
    <source>
        <dbReference type="EMBL" id="AFC86279.1"/>
    </source>
</evidence>
<dbReference type="InterPro" id="IPR046346">
    <property type="entry name" value="Aminoacid_DH-like_N_sf"/>
</dbReference>
<evidence type="ECO:0000259" key="3">
    <source>
        <dbReference type="Pfam" id="PF21074"/>
    </source>
</evidence>
<accession>H8L067</accession>
<dbReference type="Pfam" id="PF21073">
    <property type="entry name" value="GDH_HM1"/>
    <property type="match status" value="1"/>
</dbReference>
<dbReference type="PIRSF" id="PIRSF036761">
    <property type="entry name" value="GDH_Mll4104"/>
    <property type="match status" value="1"/>
</dbReference>
<dbReference type="SUPFAM" id="SSF51735">
    <property type="entry name" value="NAD(P)-binding Rossmann-fold domains"/>
    <property type="match status" value="1"/>
</dbReference>
<dbReference type="KEGG" id="fau:Fraau_1886"/>
<feature type="domain" description="NAD-glutamate dehydrogenase ACT3" evidence="6">
    <location>
        <begin position="544"/>
        <end position="616"/>
    </location>
</feature>
<dbReference type="InterPro" id="IPR028971">
    <property type="entry name" value="NAD-GDH_cat"/>
</dbReference>
<dbReference type="InterPro" id="IPR007780">
    <property type="entry name" value="NAD_Glu_DH_bac"/>
</dbReference>
<sequence length="1638" mass="181899">MQMARLSQGLDLQAILAEVVAIAGREGSGEDGLLFFAQQFFERTSEADRAFHAPAAWAELVLDLFRFASRREAGQTLIRRVVAGPQRSMLQIVTPDLPFLVDTVAMHLAAHTDVLAVIHPVMECCRDATGERLALGQGLSESVMHFELADSLGDEAGELLCQQLAAALHDVSVVVADWAPMRRQALEIADSLAGRPVPLGTEAVAEASRFLRWLEADHFVFLGYREYVVRREAGGDLLVPVAGSGLGLLGADAGRHEIPPRQLNPRVIDQLSGEGSPELVIVTRTNARSPIHRSGHMDYIAVVKFDAQGHAVGEQRFLGLLSSRTYLLRPQDVPLVRQRVEGVLRRSGLEPGSYSGRTLRRTLDTLPRDELFQSNEDDLYAMAMEILELLQHAHPRLLLRRDQFSQFYSCQVFVPRNRFSSEVRGRIEEFLREALNATELDSSMLMADGALARLYVVVKTTDPADRVLDIAALEARLQDLVRSWHDELRTSLRLSVGDDESERLFQRFGRHLSGAYSEQTAIADAVGDLAALDGLAGTRNLVSKLYLPANGDQRPHFKIYHAGRGIALSDALPILENLGMKVLTERLYPLRGESSAMAIQDFELQPNAPLAFAIEDVAERFAEAFEHIWRAEAEDDGFNRLILAARLHWRQVMVLRAYCKYLLQAGVTFSQQYMESAFYRYPAVAGLWIEAFLARFDPLREQRGPAELARAGADLRMEMQTLLPESLLKSRPDLAERLADLLNAPRQEQVELLAQTLSQLLEGVDSLDDDRILRRYISLLTATLRVNYFQSGEAGPPAHLSLKFDSHRVPELPRPVPYREIFVYSPRVEGIHLRFGPVARGGLRWSDRREDFRTEVLGLVKAQMVKNTVIVPVGSKGGFYVKQSPPASDREAWLAEGIRCYQTFIGGLLDITDNLVEGALVPPEGVVRHDGDDPYLVVAADKGTATFSDIANAISVRRGFWLGDAFASGGSNGYDHKQMGITARGAWESVKRHFRALGRDCQQQPFTCVGIGDMSGDVFGNGMLLSGQTRLLAAFDHRHIFIDPDPDAATSFAERQRLFGLARSSWDDYDKGLISAGGGVWPRHLKTIPVSAEAAAALGLEGGAANLAPTALISAILAAPVDLLWNGGIGTYVKASTESHEQVGDRANNALRIDGSQLRCRVVGEGGNLGLTQRGRIEAALGGVLLNTDFIDNSAGVDTSDHEVNIKILLDDAVQRGELSTEDRNVQLAAMTDEIGELVLWDNYRQNQTLSLMESQSVRRVGSMAHFIRTLEGEGLLDRQVEFLPSEAELKDRRSHGRGLTRPELAVLLSYDKLRLYQQLLDSDVPEDPYLSRELVRYFPQALRERYAEHMQRHRLKREIIATAVTNSTINRMGATFILRLNEDTGKGSAAIAKAFTVAREILDARELWSEIEALDGQVPEQLQVDANLIIWSLLRHMSRWLLNRGGLVDIAVDVERYQPWVSELRLQLPEILSEFAREQFATVQADWEARGIPPKLAIRLARMPRLRMVLDMVEVAQHSGHPIARVARVFYGLGESLSLDWLRGQIEQLPVEGRWHAQARGSLLDELSQQHRALAMRVLGWEGAAALPDPTGAWLARSDDTLSLVRSMLAEISLLTVDYPIASVAIRRLALLARTAD</sequence>
<dbReference type="Pfam" id="PF21074">
    <property type="entry name" value="GDH_C"/>
    <property type="match status" value="1"/>
</dbReference>
<proteinExistence type="predicted"/>
<feature type="domain" description="NAD-specific glutamate dehydrogenase C-terminal" evidence="3">
    <location>
        <begin position="1297"/>
        <end position="1630"/>
    </location>
</feature>
<dbReference type="Proteomes" id="UP000005234">
    <property type="component" value="Chromosome"/>
</dbReference>
<protein>
    <submittedName>
        <fullName evidence="7">NAD-specific glutamate dehydrogenase</fullName>
    </submittedName>
</protein>
<keyword evidence="1" id="KW-0560">Oxidoreductase</keyword>
<dbReference type="RefSeq" id="WP_014403284.1">
    <property type="nucleotide sequence ID" value="NC_017033.1"/>
</dbReference>
<evidence type="ECO:0000259" key="6">
    <source>
        <dbReference type="Pfam" id="PF21077"/>
    </source>
</evidence>
<feature type="domain" description="NAD-glutamate dehydrogenase catalytic" evidence="2">
    <location>
        <begin position="757"/>
        <end position="1252"/>
    </location>
</feature>
<evidence type="ECO:0000313" key="8">
    <source>
        <dbReference type="Proteomes" id="UP000005234"/>
    </source>
</evidence>
<dbReference type="InterPro" id="IPR048381">
    <property type="entry name" value="GDH_C"/>
</dbReference>
<dbReference type="InterPro" id="IPR049062">
    <property type="entry name" value="NAD_Glu_DH_ACT2"/>
</dbReference>
<evidence type="ECO:0000259" key="2">
    <source>
        <dbReference type="Pfam" id="PF05088"/>
    </source>
</evidence>
<organism evidence="7 8">
    <name type="scientific">Frateuria aurantia (strain ATCC 33424 / DSM 6220 / KCTC 2777 / LMG 1558 / NBRC 3245 / NCIMB 13370)</name>
    <name type="common">Acetobacter aurantius</name>
    <dbReference type="NCBI Taxonomy" id="767434"/>
    <lineage>
        <taxon>Bacteria</taxon>
        <taxon>Pseudomonadati</taxon>
        <taxon>Pseudomonadota</taxon>
        <taxon>Gammaproteobacteria</taxon>
        <taxon>Lysobacterales</taxon>
        <taxon>Rhodanobacteraceae</taxon>
        <taxon>Frateuria</taxon>
    </lineage>
</organism>
<dbReference type="Pfam" id="PF21075">
    <property type="entry name" value="GDH_ACT1"/>
    <property type="match status" value="1"/>
</dbReference>
<dbReference type="GO" id="GO:0004069">
    <property type="term" value="F:L-aspartate:2-oxoglutarate aminotransferase activity"/>
    <property type="evidence" value="ECO:0007669"/>
    <property type="project" value="InterPro"/>
</dbReference>
<dbReference type="Pfam" id="PF21078">
    <property type="entry name" value="GDH_HM3"/>
    <property type="match status" value="1"/>
</dbReference>
<evidence type="ECO:0000256" key="1">
    <source>
        <dbReference type="ARBA" id="ARBA00023002"/>
    </source>
</evidence>
<keyword evidence="8" id="KW-1185">Reference proteome</keyword>
<dbReference type="InterPro" id="IPR036291">
    <property type="entry name" value="NAD(P)-bd_dom_sf"/>
</dbReference>
<dbReference type="EMBL" id="CP003350">
    <property type="protein sequence ID" value="AFC86279.1"/>
    <property type="molecule type" value="Genomic_DNA"/>
</dbReference>
<feature type="domain" description="NAD-glutamate dehydrogenase ACT2" evidence="5">
    <location>
        <begin position="396"/>
        <end position="485"/>
    </location>
</feature>
<dbReference type="HOGENOM" id="CLU_003404_1_1_6"/>
<dbReference type="InterPro" id="IPR024727">
    <property type="entry name" value="NAD_Glu_DH_N_ACT1"/>
</dbReference>
<dbReference type="InterPro" id="IPR049064">
    <property type="entry name" value="NAD_Glu_DH_ACT3"/>
</dbReference>
<dbReference type="STRING" id="767434.Fraau_1886"/>
<dbReference type="Gene3D" id="3.40.50.720">
    <property type="entry name" value="NAD(P)-binding Rossmann-like Domain"/>
    <property type="match status" value="1"/>
</dbReference>